<gene>
    <name evidence="4" type="ORF">D3874_11380</name>
</gene>
<dbReference type="OrthoDB" id="9804026at2"/>
<sequence>MIRPATTADLPRLLDIEARAFAGDRLSARSFKHLLTKAHAYTLAAEAEGEIVGYASLLFHEGTWIARLYSIALLARARGKGIARPLLEAAIEAARERDCATLRLEVREDNVVARRLYEAAGFRLFGRHDAYYEDGTTALRYEKSLAEAAEPDARTLPFYAQTLDFTCGPAALMMAMRNFDVGAALDRREELRLWREATTIFMTSGHGGCSPYGLALAAWHRGFDVDVFVNDDGALFVDSVRSEEKKGVVRLVHDDMAEQVIETGITVVRGTLGVSALVERVGRGEVPVVLISVWRMAGQKQPHWIAVSDVDEHFVYVNDPTIYKDRHRDDSIRMPIARPEFERMARFGRGQQKAAVIIKGRRA</sequence>
<evidence type="ECO:0000256" key="2">
    <source>
        <dbReference type="ARBA" id="ARBA00023315"/>
    </source>
</evidence>
<keyword evidence="5" id="KW-1185">Reference proteome</keyword>
<dbReference type="InterPro" id="IPR050832">
    <property type="entry name" value="Bact_Acetyltransf"/>
</dbReference>
<dbReference type="GO" id="GO:0016747">
    <property type="term" value="F:acyltransferase activity, transferring groups other than amino-acyl groups"/>
    <property type="evidence" value="ECO:0007669"/>
    <property type="project" value="InterPro"/>
</dbReference>
<dbReference type="CDD" id="cd04301">
    <property type="entry name" value="NAT_SF"/>
    <property type="match status" value="1"/>
</dbReference>
<evidence type="ECO:0000313" key="4">
    <source>
        <dbReference type="EMBL" id="RJF87547.1"/>
    </source>
</evidence>
<evidence type="ECO:0000259" key="3">
    <source>
        <dbReference type="PROSITE" id="PS51186"/>
    </source>
</evidence>
<dbReference type="Pfam" id="PF00583">
    <property type="entry name" value="Acetyltransf_1"/>
    <property type="match status" value="1"/>
</dbReference>
<keyword evidence="2" id="KW-0012">Acyltransferase</keyword>
<accession>A0A418WBX2</accession>
<dbReference type="AlphaFoldDB" id="A0A418WBX2"/>
<dbReference type="Gene3D" id="3.90.70.10">
    <property type="entry name" value="Cysteine proteinases"/>
    <property type="match status" value="1"/>
</dbReference>
<reference evidence="4 5" key="1">
    <citation type="submission" date="2018-09" db="EMBL/GenBank/DDBJ databases">
        <authorList>
            <person name="Zhu H."/>
        </authorList>
    </citation>
    <scope>NUCLEOTIDE SEQUENCE [LARGE SCALE GENOMIC DNA]</scope>
    <source>
        <strain evidence="4 5">K1W22B-8</strain>
    </source>
</reference>
<dbReference type="PROSITE" id="PS51186">
    <property type="entry name" value="GNAT"/>
    <property type="match status" value="1"/>
</dbReference>
<dbReference type="Pfam" id="PF11814">
    <property type="entry name" value="DUF3335"/>
    <property type="match status" value="1"/>
</dbReference>
<proteinExistence type="predicted"/>
<dbReference type="InterPro" id="IPR000182">
    <property type="entry name" value="GNAT_dom"/>
</dbReference>
<dbReference type="PANTHER" id="PTHR43877:SF2">
    <property type="entry name" value="AMINOALKYLPHOSPHONATE N-ACETYLTRANSFERASE-RELATED"/>
    <property type="match status" value="1"/>
</dbReference>
<keyword evidence="1 4" id="KW-0808">Transferase</keyword>
<dbReference type="InterPro" id="IPR021770">
    <property type="entry name" value="DUF3335"/>
</dbReference>
<dbReference type="RefSeq" id="WP_119778186.1">
    <property type="nucleotide sequence ID" value="NZ_QYUK01000011.1"/>
</dbReference>
<comment type="caution">
    <text evidence="4">The sequence shown here is derived from an EMBL/GenBank/DDBJ whole genome shotgun (WGS) entry which is preliminary data.</text>
</comment>
<organism evidence="4 5">
    <name type="scientific">Oleomonas cavernae</name>
    <dbReference type="NCBI Taxonomy" id="2320859"/>
    <lineage>
        <taxon>Bacteria</taxon>
        <taxon>Pseudomonadati</taxon>
        <taxon>Pseudomonadota</taxon>
        <taxon>Alphaproteobacteria</taxon>
        <taxon>Acetobacterales</taxon>
        <taxon>Acetobacteraceae</taxon>
        <taxon>Oleomonas</taxon>
    </lineage>
</organism>
<evidence type="ECO:0000256" key="1">
    <source>
        <dbReference type="ARBA" id="ARBA00022679"/>
    </source>
</evidence>
<dbReference type="PANTHER" id="PTHR43877">
    <property type="entry name" value="AMINOALKYLPHOSPHONATE N-ACETYLTRANSFERASE-RELATED-RELATED"/>
    <property type="match status" value="1"/>
</dbReference>
<dbReference type="Proteomes" id="UP000284605">
    <property type="component" value="Unassembled WGS sequence"/>
</dbReference>
<dbReference type="EMBL" id="QYUK01000011">
    <property type="protein sequence ID" value="RJF87547.1"/>
    <property type="molecule type" value="Genomic_DNA"/>
</dbReference>
<protein>
    <submittedName>
        <fullName evidence="4">GNAT family N-acetyltransferase</fullName>
    </submittedName>
</protein>
<feature type="domain" description="N-acetyltransferase" evidence="3">
    <location>
        <begin position="1"/>
        <end position="146"/>
    </location>
</feature>
<dbReference type="InterPro" id="IPR016181">
    <property type="entry name" value="Acyl_CoA_acyltransferase"/>
</dbReference>
<dbReference type="Gene3D" id="3.40.630.30">
    <property type="match status" value="1"/>
</dbReference>
<evidence type="ECO:0000313" key="5">
    <source>
        <dbReference type="Proteomes" id="UP000284605"/>
    </source>
</evidence>
<dbReference type="SUPFAM" id="SSF55729">
    <property type="entry name" value="Acyl-CoA N-acyltransferases (Nat)"/>
    <property type="match status" value="1"/>
</dbReference>
<name>A0A418WBX2_9PROT</name>